<accession>A0A182S7X7</accession>
<evidence type="ECO:0000256" key="1">
    <source>
        <dbReference type="SAM" id="SignalP"/>
    </source>
</evidence>
<proteinExistence type="predicted"/>
<dbReference type="VEuPathDB" id="VectorBase:AMAM001486"/>
<organism evidence="2 3">
    <name type="scientific">Anopheles maculatus</name>
    <dbReference type="NCBI Taxonomy" id="74869"/>
    <lineage>
        <taxon>Eukaryota</taxon>
        <taxon>Metazoa</taxon>
        <taxon>Ecdysozoa</taxon>
        <taxon>Arthropoda</taxon>
        <taxon>Hexapoda</taxon>
        <taxon>Insecta</taxon>
        <taxon>Pterygota</taxon>
        <taxon>Neoptera</taxon>
        <taxon>Endopterygota</taxon>
        <taxon>Diptera</taxon>
        <taxon>Nematocera</taxon>
        <taxon>Culicoidea</taxon>
        <taxon>Culicidae</taxon>
        <taxon>Anophelinae</taxon>
        <taxon>Anopheles</taxon>
        <taxon>Anopheles maculatus group</taxon>
    </lineage>
</organism>
<dbReference type="EnsemblMetazoa" id="AMAM001486-RA">
    <property type="protein sequence ID" value="AMAM001486-PA"/>
    <property type="gene ID" value="AMAM001486"/>
</dbReference>
<feature type="chain" id="PRO_5008135580" evidence="1">
    <location>
        <begin position="20"/>
        <end position="393"/>
    </location>
</feature>
<keyword evidence="1" id="KW-0732">Signal</keyword>
<keyword evidence="3" id="KW-1185">Reference proteome</keyword>
<protein>
    <submittedName>
        <fullName evidence="2">Uncharacterized protein</fullName>
    </submittedName>
</protein>
<feature type="signal peptide" evidence="1">
    <location>
        <begin position="1"/>
        <end position="19"/>
    </location>
</feature>
<sequence>MLPKAVHVFMLVCMSGCLASPVPDSLDYLPTLAYLRAVLRFSTNSLSELKVDSTLPLEFDISRALSNVRQLLANTQKAAEQIVNLLQAKDTFSNMQLLNETLHQMHQSLWNPDFHFPEYFRKEYASLELELLNRTMNEHLARVDFNKETLEFNDLREINSFLTGATSQAMSATVAVLLISTVEKLQYYLKVLLLPNSMEAMELQNLQDINQLVRSYHQLYGAALNVASNRYLREVAEGAQQLQSMIHSLEYPQDDLKKAATQFSDQVDIFFQTALSDLQTMEQNADVRFAEVLQNIFYTSYGLVSSGMGMLRPYVRHIRCVRELVPRAQTVAGAYNETLDIIDANTDVVKSFVVDIEPYRLQLFGCLTSRYEIEMAKVLDMAYNFDKCVKITK</sequence>
<dbReference type="Proteomes" id="UP000075901">
    <property type="component" value="Unassembled WGS sequence"/>
</dbReference>
<name>A0A182S7X7_9DIPT</name>
<reference evidence="2" key="2">
    <citation type="submission" date="2020-05" db="UniProtKB">
        <authorList>
            <consortium name="EnsemblMetazoa"/>
        </authorList>
    </citation>
    <scope>IDENTIFICATION</scope>
    <source>
        <strain evidence="2">maculatus3</strain>
    </source>
</reference>
<dbReference type="AlphaFoldDB" id="A0A182S7X7"/>
<reference evidence="3" key="1">
    <citation type="submission" date="2013-09" db="EMBL/GenBank/DDBJ databases">
        <title>The Genome Sequence of Anopheles maculatus species B.</title>
        <authorList>
            <consortium name="The Broad Institute Genomics Platform"/>
            <person name="Neafsey D.E."/>
            <person name="Besansky N."/>
            <person name="Howell P."/>
            <person name="Walton C."/>
            <person name="Young S.K."/>
            <person name="Zeng Q."/>
            <person name="Gargeya S."/>
            <person name="Fitzgerald M."/>
            <person name="Haas B."/>
            <person name="Abouelleil A."/>
            <person name="Allen A.W."/>
            <person name="Alvarado L."/>
            <person name="Arachchi H.M."/>
            <person name="Berlin A.M."/>
            <person name="Chapman S.B."/>
            <person name="Gainer-Dewar J."/>
            <person name="Goldberg J."/>
            <person name="Griggs A."/>
            <person name="Gujja S."/>
            <person name="Hansen M."/>
            <person name="Howarth C."/>
            <person name="Imamovic A."/>
            <person name="Ireland A."/>
            <person name="Larimer J."/>
            <person name="McCowan C."/>
            <person name="Murphy C."/>
            <person name="Pearson M."/>
            <person name="Poon T.W."/>
            <person name="Priest M."/>
            <person name="Roberts A."/>
            <person name="Saif S."/>
            <person name="Shea T."/>
            <person name="Sisk P."/>
            <person name="Sykes S."/>
            <person name="Wortman J."/>
            <person name="Nusbaum C."/>
            <person name="Birren B."/>
        </authorList>
    </citation>
    <scope>NUCLEOTIDE SEQUENCE [LARGE SCALE GENOMIC DNA]</scope>
    <source>
        <strain evidence="3">maculatus3</strain>
    </source>
</reference>
<evidence type="ECO:0000313" key="3">
    <source>
        <dbReference type="Proteomes" id="UP000075901"/>
    </source>
</evidence>
<evidence type="ECO:0000313" key="2">
    <source>
        <dbReference type="EnsemblMetazoa" id="AMAM001486-PA"/>
    </source>
</evidence>